<keyword evidence="7" id="KW-0560">Oxidoreductase</keyword>
<evidence type="ECO:0000259" key="12">
    <source>
        <dbReference type="PROSITE" id="PS51671"/>
    </source>
</evidence>
<evidence type="ECO:0000256" key="2">
    <source>
        <dbReference type="ARBA" id="ARBA00007964"/>
    </source>
</evidence>
<evidence type="ECO:0000256" key="1">
    <source>
        <dbReference type="ARBA" id="ARBA00005067"/>
    </source>
</evidence>
<dbReference type="InterPro" id="IPR002912">
    <property type="entry name" value="ACT_dom"/>
</dbReference>
<keyword evidence="8" id="KW-0520">NAD</keyword>
<organism evidence="13 14">
    <name type="scientific">Alkalicoccus daliensis</name>
    <dbReference type="NCBI Taxonomy" id="745820"/>
    <lineage>
        <taxon>Bacteria</taxon>
        <taxon>Bacillati</taxon>
        <taxon>Bacillota</taxon>
        <taxon>Bacilli</taxon>
        <taxon>Bacillales</taxon>
        <taxon>Bacillaceae</taxon>
        <taxon>Alkalicoccus</taxon>
    </lineage>
</organism>
<dbReference type="GO" id="GO:0006571">
    <property type="term" value="P:tyrosine biosynthetic process"/>
    <property type="evidence" value="ECO:0007669"/>
    <property type="project" value="UniProtKB-UniPathway"/>
</dbReference>
<keyword evidence="14" id="KW-1185">Reference proteome</keyword>
<evidence type="ECO:0000256" key="8">
    <source>
        <dbReference type="ARBA" id="ARBA00023027"/>
    </source>
</evidence>
<evidence type="ECO:0000313" key="14">
    <source>
        <dbReference type="Proteomes" id="UP000198778"/>
    </source>
</evidence>
<evidence type="ECO:0000256" key="7">
    <source>
        <dbReference type="ARBA" id="ARBA00023002"/>
    </source>
</evidence>
<keyword evidence="5" id="KW-0827">Tyrosine biosynthesis</keyword>
<evidence type="ECO:0000256" key="6">
    <source>
        <dbReference type="ARBA" id="ARBA00022605"/>
    </source>
</evidence>
<feature type="domain" description="Prephenate/arogenate dehydrogenase" evidence="11">
    <location>
        <begin position="3"/>
        <end position="292"/>
    </location>
</feature>
<dbReference type="FunFam" id="3.40.50.720:FF:000208">
    <property type="entry name" value="Prephenate dehydrogenase"/>
    <property type="match status" value="1"/>
</dbReference>
<evidence type="ECO:0000256" key="3">
    <source>
        <dbReference type="ARBA" id="ARBA00012068"/>
    </source>
</evidence>
<dbReference type="EC" id="1.3.1.12" evidence="3"/>
<dbReference type="GO" id="GO:0004665">
    <property type="term" value="F:prephenate dehydrogenase (NADP+) activity"/>
    <property type="evidence" value="ECO:0007669"/>
    <property type="project" value="InterPro"/>
</dbReference>
<comment type="catalytic activity">
    <reaction evidence="10">
        <text>prephenate + NAD(+) = 3-(4-hydroxyphenyl)pyruvate + CO2 + NADH</text>
        <dbReference type="Rhea" id="RHEA:13869"/>
        <dbReference type="ChEBI" id="CHEBI:16526"/>
        <dbReference type="ChEBI" id="CHEBI:29934"/>
        <dbReference type="ChEBI" id="CHEBI:36242"/>
        <dbReference type="ChEBI" id="CHEBI:57540"/>
        <dbReference type="ChEBI" id="CHEBI:57945"/>
        <dbReference type="EC" id="1.3.1.12"/>
    </reaction>
</comment>
<dbReference type="Pfam" id="PF02153">
    <property type="entry name" value="PDH_N"/>
    <property type="match status" value="1"/>
</dbReference>
<gene>
    <name evidence="13" type="ORF">SAMN04488053_101623</name>
</gene>
<dbReference type="CDD" id="cd04909">
    <property type="entry name" value="ACT_PDH-BS"/>
    <property type="match status" value="1"/>
</dbReference>
<feature type="domain" description="ACT" evidence="12">
    <location>
        <begin position="297"/>
        <end position="367"/>
    </location>
</feature>
<dbReference type="OrthoDB" id="9802008at2"/>
<dbReference type="InterPro" id="IPR046826">
    <property type="entry name" value="PDH_N"/>
</dbReference>
<dbReference type="InterPro" id="IPR050812">
    <property type="entry name" value="Preph/Arog_dehydrog"/>
</dbReference>
<keyword evidence="6" id="KW-0028">Amino-acid biosynthesis</keyword>
<dbReference type="SUPFAM" id="SSF55021">
    <property type="entry name" value="ACT-like"/>
    <property type="match status" value="1"/>
</dbReference>
<accession>A0A1H0AUG2</accession>
<evidence type="ECO:0000256" key="9">
    <source>
        <dbReference type="ARBA" id="ARBA00023141"/>
    </source>
</evidence>
<proteinExistence type="inferred from homology"/>
<dbReference type="SUPFAM" id="SSF48179">
    <property type="entry name" value="6-phosphogluconate dehydrogenase C-terminal domain-like"/>
    <property type="match status" value="1"/>
</dbReference>
<comment type="similarity">
    <text evidence="2">Belongs to the prephenate/arogenate dehydrogenase family.</text>
</comment>
<dbReference type="InterPro" id="IPR008927">
    <property type="entry name" value="6-PGluconate_DH-like_C_sf"/>
</dbReference>
<dbReference type="Gene3D" id="3.30.70.260">
    <property type="match status" value="1"/>
</dbReference>
<dbReference type="PANTHER" id="PTHR21363">
    <property type="entry name" value="PREPHENATE DEHYDROGENASE"/>
    <property type="match status" value="1"/>
</dbReference>
<evidence type="ECO:0000313" key="13">
    <source>
        <dbReference type="EMBL" id="SDN37108.1"/>
    </source>
</evidence>
<protein>
    <recommendedName>
        <fullName evidence="4">Prephenate dehydrogenase</fullName>
        <ecNumber evidence="3">1.3.1.12</ecNumber>
    </recommendedName>
</protein>
<reference evidence="14" key="1">
    <citation type="submission" date="2016-10" db="EMBL/GenBank/DDBJ databases">
        <authorList>
            <person name="Varghese N."/>
            <person name="Submissions S."/>
        </authorList>
    </citation>
    <scope>NUCLEOTIDE SEQUENCE [LARGE SCALE GENOMIC DNA]</scope>
    <source>
        <strain evidence="14">CGMCC 1.10369</strain>
    </source>
</reference>
<dbReference type="PROSITE" id="PS51176">
    <property type="entry name" value="PDH_ADH"/>
    <property type="match status" value="1"/>
</dbReference>
<name>A0A1H0AUG2_9BACI</name>
<keyword evidence="9" id="KW-0057">Aromatic amino acid biosynthesis</keyword>
<dbReference type="Gene3D" id="1.10.3660.10">
    <property type="entry name" value="6-phosphogluconate dehydrogenase C-terminal like domain"/>
    <property type="match status" value="1"/>
</dbReference>
<comment type="pathway">
    <text evidence="1">Amino-acid biosynthesis; L-tyrosine biosynthesis; (4-hydroxyphenyl)pyruvate from prephenate (NAD(+) route): step 1/1.</text>
</comment>
<dbReference type="FunFam" id="1.10.3660.10:FF:000003">
    <property type="entry name" value="Prephenate dehydrogenase"/>
    <property type="match status" value="1"/>
</dbReference>
<dbReference type="InterPro" id="IPR003099">
    <property type="entry name" value="Prephen_DH"/>
</dbReference>
<evidence type="ECO:0000256" key="5">
    <source>
        <dbReference type="ARBA" id="ARBA00022498"/>
    </source>
</evidence>
<dbReference type="UniPathway" id="UPA00122">
    <property type="reaction ID" value="UER00961"/>
</dbReference>
<dbReference type="PROSITE" id="PS51671">
    <property type="entry name" value="ACT"/>
    <property type="match status" value="1"/>
</dbReference>
<evidence type="ECO:0000256" key="10">
    <source>
        <dbReference type="ARBA" id="ARBA00049260"/>
    </source>
</evidence>
<evidence type="ECO:0000256" key="4">
    <source>
        <dbReference type="ARBA" id="ARBA00016891"/>
    </source>
</evidence>
<dbReference type="Pfam" id="PF01842">
    <property type="entry name" value="ACT"/>
    <property type="match status" value="1"/>
</dbReference>
<dbReference type="EMBL" id="FNIL01000001">
    <property type="protein sequence ID" value="SDN37108.1"/>
    <property type="molecule type" value="Genomic_DNA"/>
</dbReference>
<dbReference type="InterPro" id="IPR045865">
    <property type="entry name" value="ACT-like_dom_sf"/>
</dbReference>
<dbReference type="PANTHER" id="PTHR21363:SF0">
    <property type="entry name" value="PREPHENATE DEHYDROGENASE [NADP(+)]"/>
    <property type="match status" value="1"/>
</dbReference>
<dbReference type="GO" id="GO:0070403">
    <property type="term" value="F:NAD+ binding"/>
    <property type="evidence" value="ECO:0007669"/>
    <property type="project" value="InterPro"/>
</dbReference>
<dbReference type="Pfam" id="PF20463">
    <property type="entry name" value="PDH_C"/>
    <property type="match status" value="1"/>
</dbReference>
<dbReference type="InterPro" id="IPR036291">
    <property type="entry name" value="NAD(P)-bd_dom_sf"/>
</dbReference>
<evidence type="ECO:0000259" key="11">
    <source>
        <dbReference type="PROSITE" id="PS51176"/>
    </source>
</evidence>
<dbReference type="SUPFAM" id="SSF51735">
    <property type="entry name" value="NAD(P)-binding Rossmann-fold domains"/>
    <property type="match status" value="1"/>
</dbReference>
<dbReference type="GO" id="GO:0008977">
    <property type="term" value="F:prephenate dehydrogenase (NAD+) activity"/>
    <property type="evidence" value="ECO:0007669"/>
    <property type="project" value="UniProtKB-EC"/>
</dbReference>
<dbReference type="STRING" id="745820.SAMN04488053_101623"/>
<dbReference type="RefSeq" id="WP_090840463.1">
    <property type="nucleotide sequence ID" value="NZ_FNIL01000001.1"/>
</dbReference>
<dbReference type="Gene3D" id="3.40.50.720">
    <property type="entry name" value="NAD(P)-binding Rossmann-like Domain"/>
    <property type="match status" value="1"/>
</dbReference>
<dbReference type="InterPro" id="IPR046825">
    <property type="entry name" value="PDH_C"/>
</dbReference>
<dbReference type="Proteomes" id="UP000198778">
    <property type="component" value="Unassembled WGS sequence"/>
</dbReference>
<dbReference type="AlphaFoldDB" id="A0A1H0AUG2"/>
<dbReference type="NCBIfam" id="NF005107">
    <property type="entry name" value="PRK06545.1-5"/>
    <property type="match status" value="1"/>
</dbReference>
<sequence>MKKNVVIIGLGLIGGSLALAIKSSYPQSVIKGFDVNKQAVKLARSLQIIQEDGDNLGEIVKDADVIIIASPVESSIKILDELSSLPLKEGAIVTDVGSTKQSVMEAGNRLNGKGVTFIGGHPMAGSHKTGVEAARERLFENAFYILTPSEETPDSKLIQLQNLLKGTRAKFIQLDAVSHDRFAGLVSHLPHIIASSLVHQVKKAGEEDPLVQQLAAGGFRDITRIASASPTMWRDILIHNRSTLLPMIGEWKEQMTRIEEMIESENAEMIYDFFADAKAARDNLPSKKKGAMLPFYDLFVDIPDHPGVISDVTGLLAKQNISITNIRIIEAREGIMGALRLSFRSESDLITAKTLLEEHMYETYDAP</sequence>